<dbReference type="Proteomes" id="UP001082899">
    <property type="component" value="Unassembled WGS sequence"/>
</dbReference>
<accession>A0ABT3ZMJ2</accession>
<dbReference type="RefSeq" id="WP_267847277.1">
    <property type="nucleotide sequence ID" value="NZ_JAPMXC010000001.1"/>
</dbReference>
<keyword evidence="2" id="KW-1185">Reference proteome</keyword>
<dbReference type="Pfam" id="PF03500">
    <property type="entry name" value="Cellsynth_D"/>
    <property type="match status" value="1"/>
</dbReference>
<dbReference type="Gene3D" id="3.30.70.2590">
    <property type="match status" value="1"/>
</dbReference>
<dbReference type="InterPro" id="IPR022798">
    <property type="entry name" value="BcsD_bac"/>
</dbReference>
<evidence type="ECO:0000313" key="1">
    <source>
        <dbReference type="EMBL" id="MCY0387542.1"/>
    </source>
</evidence>
<dbReference type="EMBL" id="JAPMXC010000001">
    <property type="protein sequence ID" value="MCY0387542.1"/>
    <property type="molecule type" value="Genomic_DNA"/>
</dbReference>
<protein>
    <submittedName>
        <fullName evidence="1">Cellulose synthase</fullName>
    </submittedName>
</protein>
<dbReference type="InterPro" id="IPR038470">
    <property type="entry name" value="Cellsynth_D_sf"/>
</dbReference>
<reference evidence="1" key="1">
    <citation type="submission" date="2022-11" db="EMBL/GenBank/DDBJ databases">
        <title>Robbsia betulipollinis sp. nov., isolated from pollen of birch (Betula pendula).</title>
        <authorList>
            <person name="Shi H."/>
            <person name="Ambika Manirajan B."/>
            <person name="Ratering S."/>
            <person name="Geissler-Plaum R."/>
            <person name="Schnell S."/>
        </authorList>
    </citation>
    <scope>NUCLEOTIDE SEQUENCE</scope>
    <source>
        <strain evidence="1">Bb-Pol-6</strain>
    </source>
</reference>
<proteinExistence type="predicted"/>
<evidence type="ECO:0000313" key="2">
    <source>
        <dbReference type="Proteomes" id="UP001082899"/>
    </source>
</evidence>
<comment type="caution">
    <text evidence="1">The sequence shown here is derived from an EMBL/GenBank/DDBJ whole genome shotgun (WGS) entry which is preliminary data.</text>
</comment>
<gene>
    <name evidence="1" type="ORF">OVY01_09905</name>
</gene>
<sequence>MVDQQAMMLGYYEEHQCSKQWRGFLLALAEEFEEQLGASELRGLMTRIGERFARATALPPCETLEQLTEAINETWVLLDWGWVTIEDDADYLAIRHACAPLRAAFGKGGAGWAPAFLEGVYQHWFSVLGIDPVLRVREAPGVDDGVLEFRLGR</sequence>
<name>A0ABT3ZMJ2_9BURK</name>
<organism evidence="1 2">
    <name type="scientific">Robbsia betulipollinis</name>
    <dbReference type="NCBI Taxonomy" id="2981849"/>
    <lineage>
        <taxon>Bacteria</taxon>
        <taxon>Pseudomonadati</taxon>
        <taxon>Pseudomonadota</taxon>
        <taxon>Betaproteobacteria</taxon>
        <taxon>Burkholderiales</taxon>
        <taxon>Burkholderiaceae</taxon>
        <taxon>Robbsia</taxon>
    </lineage>
</organism>